<dbReference type="AlphaFoldDB" id="A0A139AMD5"/>
<dbReference type="PANTHER" id="PTHR12162">
    <property type="entry name" value="NIBRIN-RELATED"/>
    <property type="match status" value="1"/>
</dbReference>
<dbReference type="InterPro" id="IPR000253">
    <property type="entry name" value="FHA_dom"/>
</dbReference>
<dbReference type="Pfam" id="PF00498">
    <property type="entry name" value="FHA"/>
    <property type="match status" value="1"/>
</dbReference>
<evidence type="ECO:0000256" key="4">
    <source>
        <dbReference type="ARBA" id="ARBA00022763"/>
    </source>
</evidence>
<evidence type="ECO:0000256" key="7">
    <source>
        <dbReference type="ARBA" id="ARBA00044757"/>
    </source>
</evidence>
<organism evidence="11 12">
    <name type="scientific">Gonapodya prolifera (strain JEL478)</name>
    <name type="common">Monoblepharis prolifera</name>
    <dbReference type="NCBI Taxonomy" id="1344416"/>
    <lineage>
        <taxon>Eukaryota</taxon>
        <taxon>Fungi</taxon>
        <taxon>Fungi incertae sedis</taxon>
        <taxon>Chytridiomycota</taxon>
        <taxon>Chytridiomycota incertae sedis</taxon>
        <taxon>Monoblepharidomycetes</taxon>
        <taxon>Monoblepharidales</taxon>
        <taxon>Gonapodyaceae</taxon>
        <taxon>Gonapodya</taxon>
    </lineage>
</organism>
<protein>
    <submittedName>
        <fullName evidence="11">Uncharacterized protein</fullName>
    </submittedName>
</protein>
<comment type="similarity">
    <text evidence="7">Belongs to the Nibrin family.</text>
</comment>
<dbReference type="InterPro" id="IPR043014">
    <property type="entry name" value="Nibrin_BRCT2_sf"/>
</dbReference>
<dbReference type="OMA" id="YETWAIE"/>
<evidence type="ECO:0000256" key="3">
    <source>
        <dbReference type="ARBA" id="ARBA00022454"/>
    </source>
</evidence>
<dbReference type="STRING" id="1344416.A0A139AMD5"/>
<feature type="domain" description="Nibrin second BRCT" evidence="10">
    <location>
        <begin position="225"/>
        <end position="332"/>
    </location>
</feature>
<dbReference type="GO" id="GO:0030870">
    <property type="term" value="C:Mre11 complex"/>
    <property type="evidence" value="ECO:0007669"/>
    <property type="project" value="InterPro"/>
</dbReference>
<evidence type="ECO:0000256" key="6">
    <source>
        <dbReference type="ARBA" id="ARBA00023242"/>
    </source>
</evidence>
<gene>
    <name evidence="11" type="ORF">M427DRAFT_235556</name>
</gene>
<keyword evidence="6" id="KW-0539">Nucleus</keyword>
<dbReference type="InterPro" id="IPR040227">
    <property type="entry name" value="Nibrin-rel"/>
</dbReference>
<dbReference type="InterPro" id="IPR032429">
    <property type="entry name" value="Nibrin_BRCT2"/>
</dbReference>
<feature type="domain" description="FHA" evidence="9">
    <location>
        <begin position="24"/>
        <end position="103"/>
    </location>
</feature>
<name>A0A139AMD5_GONPJ</name>
<comment type="subcellular location">
    <subcellularLocation>
        <location evidence="2">Chromosome</location>
    </subcellularLocation>
    <subcellularLocation>
        <location evidence="1">Nucleus</location>
    </subcellularLocation>
</comment>
<dbReference type="Gene3D" id="3.40.50.10980">
    <property type="entry name" value="Nibrin, BRCT2 domain"/>
    <property type="match status" value="1"/>
</dbReference>
<sequence>MWILTGDSPSTHGTTVWLKPGKEVSIGRKDGTLTYPQEKSISRSHAAFVVGNVVEGMVTDLNRFPSVTLTDNSKFLYTFVNGVPSTEATRIRQVADGDQLSFGNTIADGLPLVRFRLKRSPVVLCLSGVPKNVKKEMTGLAAVLDLKIEPDWTDACTHLLMHSLKVTYKVVACLADCRHIVSDNWVRALSAVNVVEFQLPRESEFLPEVVEESVVPDDVNFGPDPRRRTLFKGRTFVFFTQSQVEKHSPSVTRCSGTIRAVLIGPSDTEDDILREISDVDEPIVVSAKDAGVSELENKVIARVARSFGVRVVNAEEIGYAVLFASTALHTNPSDDIPDLLATQRTQKTQKGQQKIQGQASGGASGGGPASWVKVESVPGKLTAEGGSFGEKVCDELCVLRLQRRVRTIV</sequence>
<dbReference type="SUPFAM" id="SSF52113">
    <property type="entry name" value="BRCT domain"/>
    <property type="match status" value="1"/>
</dbReference>
<reference evidence="11 12" key="1">
    <citation type="journal article" date="2015" name="Genome Biol. Evol.">
        <title>Phylogenomic analyses indicate that early fungi evolved digesting cell walls of algal ancestors of land plants.</title>
        <authorList>
            <person name="Chang Y."/>
            <person name="Wang S."/>
            <person name="Sekimoto S."/>
            <person name="Aerts A.L."/>
            <person name="Choi C."/>
            <person name="Clum A."/>
            <person name="LaButti K.M."/>
            <person name="Lindquist E.A."/>
            <person name="Yee Ngan C."/>
            <person name="Ohm R.A."/>
            <person name="Salamov A.A."/>
            <person name="Grigoriev I.V."/>
            <person name="Spatafora J.W."/>
            <person name="Berbee M.L."/>
        </authorList>
    </citation>
    <scope>NUCLEOTIDE SEQUENCE [LARGE SCALE GENOMIC DNA]</scope>
    <source>
        <strain evidence="11 12">JEL478</strain>
    </source>
</reference>
<feature type="compositionally biased region" description="Gly residues" evidence="8">
    <location>
        <begin position="359"/>
        <end position="368"/>
    </location>
</feature>
<dbReference type="PANTHER" id="PTHR12162:SF0">
    <property type="entry name" value="NIBRIN"/>
    <property type="match status" value="1"/>
</dbReference>
<evidence type="ECO:0000256" key="1">
    <source>
        <dbReference type="ARBA" id="ARBA00004123"/>
    </source>
</evidence>
<evidence type="ECO:0000313" key="11">
    <source>
        <dbReference type="EMBL" id="KXS17930.1"/>
    </source>
</evidence>
<evidence type="ECO:0000259" key="10">
    <source>
        <dbReference type="Pfam" id="PF16508"/>
    </source>
</evidence>
<keyword evidence="3" id="KW-0158">Chromosome</keyword>
<dbReference type="InterPro" id="IPR008984">
    <property type="entry name" value="SMAD_FHA_dom_sf"/>
</dbReference>
<keyword evidence="5" id="KW-0234">DNA repair</keyword>
<evidence type="ECO:0000256" key="5">
    <source>
        <dbReference type="ARBA" id="ARBA00023204"/>
    </source>
</evidence>
<accession>A0A139AMD5</accession>
<dbReference type="CDD" id="cd22667">
    <property type="entry name" value="FHA_NBN"/>
    <property type="match status" value="1"/>
</dbReference>
<dbReference type="CDD" id="cd17741">
    <property type="entry name" value="BRCT_nibrin"/>
    <property type="match status" value="1"/>
</dbReference>
<dbReference type="EMBL" id="KQ965744">
    <property type="protein sequence ID" value="KXS17930.1"/>
    <property type="molecule type" value="Genomic_DNA"/>
</dbReference>
<keyword evidence="4" id="KW-0227">DNA damage</keyword>
<evidence type="ECO:0000256" key="2">
    <source>
        <dbReference type="ARBA" id="ARBA00004286"/>
    </source>
</evidence>
<feature type="compositionally biased region" description="Low complexity" evidence="8">
    <location>
        <begin position="345"/>
        <end position="358"/>
    </location>
</feature>
<dbReference type="GO" id="GO:0005694">
    <property type="term" value="C:chromosome"/>
    <property type="evidence" value="ECO:0007669"/>
    <property type="project" value="UniProtKB-SubCell"/>
</dbReference>
<dbReference type="Proteomes" id="UP000070544">
    <property type="component" value="Unassembled WGS sequence"/>
</dbReference>
<dbReference type="Pfam" id="PF16508">
    <property type="entry name" value="NIBRIN_BRCT_II"/>
    <property type="match status" value="1"/>
</dbReference>
<dbReference type="SUPFAM" id="SSF49879">
    <property type="entry name" value="SMAD/FHA domain"/>
    <property type="match status" value="1"/>
</dbReference>
<dbReference type="OrthoDB" id="552194at2759"/>
<proteinExistence type="inferred from homology"/>
<evidence type="ECO:0000256" key="8">
    <source>
        <dbReference type="SAM" id="MobiDB-lite"/>
    </source>
</evidence>
<dbReference type="Gene3D" id="3.40.50.10190">
    <property type="entry name" value="BRCT domain"/>
    <property type="match status" value="1"/>
</dbReference>
<dbReference type="GO" id="GO:0007095">
    <property type="term" value="P:mitotic G2 DNA damage checkpoint signaling"/>
    <property type="evidence" value="ECO:0007669"/>
    <property type="project" value="InterPro"/>
</dbReference>
<dbReference type="Gene3D" id="2.60.200.20">
    <property type="match status" value="1"/>
</dbReference>
<dbReference type="GO" id="GO:0003684">
    <property type="term" value="F:damaged DNA binding"/>
    <property type="evidence" value="ECO:0007669"/>
    <property type="project" value="TreeGrafter"/>
</dbReference>
<evidence type="ECO:0000259" key="9">
    <source>
        <dbReference type="Pfam" id="PF00498"/>
    </source>
</evidence>
<evidence type="ECO:0000313" key="12">
    <source>
        <dbReference type="Proteomes" id="UP000070544"/>
    </source>
</evidence>
<feature type="region of interest" description="Disordered" evidence="8">
    <location>
        <begin position="345"/>
        <end position="369"/>
    </location>
</feature>
<keyword evidence="12" id="KW-1185">Reference proteome</keyword>
<dbReference type="InterPro" id="IPR036420">
    <property type="entry name" value="BRCT_dom_sf"/>
</dbReference>
<dbReference type="GO" id="GO:0000724">
    <property type="term" value="P:double-strand break repair via homologous recombination"/>
    <property type="evidence" value="ECO:0007669"/>
    <property type="project" value="TreeGrafter"/>
</dbReference>